<evidence type="ECO:0000259" key="1">
    <source>
        <dbReference type="Pfam" id="PF23343"/>
    </source>
</evidence>
<gene>
    <name evidence="2" type="ORF">SDC9_176818</name>
</gene>
<dbReference type="EMBL" id="VSSQ01080027">
    <property type="protein sequence ID" value="MPN29365.1"/>
    <property type="molecule type" value="Genomic_DNA"/>
</dbReference>
<dbReference type="AlphaFoldDB" id="A0A645GRK2"/>
<organism evidence="2">
    <name type="scientific">bioreactor metagenome</name>
    <dbReference type="NCBI Taxonomy" id="1076179"/>
    <lineage>
        <taxon>unclassified sequences</taxon>
        <taxon>metagenomes</taxon>
        <taxon>ecological metagenomes</taxon>
    </lineage>
</organism>
<feature type="domain" description="Replication-associated protein ORF2/G2P" evidence="1">
    <location>
        <begin position="72"/>
        <end position="193"/>
    </location>
</feature>
<dbReference type="InterPro" id="IPR056906">
    <property type="entry name" value="ORF2/G2P_dom"/>
</dbReference>
<reference evidence="2" key="1">
    <citation type="submission" date="2019-08" db="EMBL/GenBank/DDBJ databases">
        <authorList>
            <person name="Kucharzyk K."/>
            <person name="Murdoch R.W."/>
            <person name="Higgins S."/>
            <person name="Loffler F."/>
        </authorList>
    </citation>
    <scope>NUCLEOTIDE SEQUENCE</scope>
</reference>
<protein>
    <recommendedName>
        <fullName evidence="1">Replication-associated protein ORF2/G2P domain-containing protein</fullName>
    </recommendedName>
</protein>
<comment type="caution">
    <text evidence="2">The sequence shown here is derived from an EMBL/GenBank/DDBJ whole genome shotgun (WGS) entry which is preliminary data.</text>
</comment>
<accession>A0A645GRK2</accession>
<dbReference type="Pfam" id="PF23343">
    <property type="entry name" value="REP_ORF2-G2P"/>
    <property type="match status" value="1"/>
</dbReference>
<sequence>MIRQKIIHCDKYGKKSKYIEVDLFSYLGVKAKGIRNKKKEESAPQQKSLNDKRAKRYFNQLGKTNFGDEDLHVSLTYSKENTPETVEEAENEALNYLRRLKRKREKEGLPPLKYLLVTERGQKGKVHHHIIMNGGLDRDLVEIMWTKDRINWKKYESDRLYRKSIKPIGYANADRLQVDEKGIEGLCNYLCKDPQGRRRWKQSKNLIKPWYKNPVDGRY</sequence>
<evidence type="ECO:0000313" key="2">
    <source>
        <dbReference type="EMBL" id="MPN29365.1"/>
    </source>
</evidence>
<proteinExistence type="predicted"/>
<name>A0A645GRK2_9ZZZZ</name>